<keyword evidence="4 7" id="KW-0812">Transmembrane</keyword>
<dbReference type="PANTHER" id="PTHR43227">
    <property type="entry name" value="BLL4140 PROTEIN"/>
    <property type="match status" value="1"/>
</dbReference>
<dbReference type="Gene3D" id="1.10.3720.10">
    <property type="entry name" value="MetI-like"/>
    <property type="match status" value="1"/>
</dbReference>
<dbReference type="OrthoDB" id="2637002at2"/>
<dbReference type="Pfam" id="PF00528">
    <property type="entry name" value="BPD_transp_1"/>
    <property type="match status" value="1"/>
</dbReference>
<sequence>MSKKTKIVTSTGMEVRQKPLKLRIWNNRGHYLMFLPVFIFVLIVNYWPMLGIRYAFMEYKAGPAGPSWTGLTHFQRMFEASAFWDAFRNTLILSIVKLFLTTFASVVVSIFLNEMGNLFAKKTLQTIIYLPHFMSWAVVASIFTLILSPSSTGMLNGLLREWGILGANDSNIHFLATSSMWRPIFYLINIWKETGWGTIIFLATLAGISPELYEAADIDGATRFQKMRYVTLPALSNTIITVLILNLAKVLNLFESVFVLYNPAVYNVSDVIGTYIYRQTFSVARPDYGYSTAVGLFRSLVGCVLVLICNRASKKVRGRGIV</sequence>
<dbReference type="PANTHER" id="PTHR43227:SF11">
    <property type="entry name" value="BLL4140 PROTEIN"/>
    <property type="match status" value="1"/>
</dbReference>
<dbReference type="EMBL" id="OFSM01000029">
    <property type="protein sequence ID" value="SOY31703.1"/>
    <property type="molecule type" value="Genomic_DNA"/>
</dbReference>
<dbReference type="GO" id="GO:0005886">
    <property type="term" value="C:plasma membrane"/>
    <property type="evidence" value="ECO:0007669"/>
    <property type="project" value="UniProtKB-SubCell"/>
</dbReference>
<keyword evidence="9" id="KW-0762">Sugar transport</keyword>
<evidence type="ECO:0000313" key="9">
    <source>
        <dbReference type="EMBL" id="SOY31703.1"/>
    </source>
</evidence>
<accession>A0A2K4ZMJ1</accession>
<evidence type="ECO:0000256" key="3">
    <source>
        <dbReference type="ARBA" id="ARBA00022475"/>
    </source>
</evidence>
<evidence type="ECO:0000313" key="10">
    <source>
        <dbReference type="Proteomes" id="UP000236311"/>
    </source>
</evidence>
<dbReference type="SUPFAM" id="SSF161098">
    <property type="entry name" value="MetI-like"/>
    <property type="match status" value="1"/>
</dbReference>
<dbReference type="CDD" id="cd06261">
    <property type="entry name" value="TM_PBP2"/>
    <property type="match status" value="1"/>
</dbReference>
<name>A0A2K4ZMJ1_9FIRM</name>
<feature type="transmembrane region" description="Helical" evidence="7">
    <location>
        <begin position="31"/>
        <end position="49"/>
    </location>
</feature>
<evidence type="ECO:0000256" key="7">
    <source>
        <dbReference type="RuleBase" id="RU363032"/>
    </source>
</evidence>
<dbReference type="Proteomes" id="UP000236311">
    <property type="component" value="Unassembled WGS sequence"/>
</dbReference>
<evidence type="ECO:0000256" key="1">
    <source>
        <dbReference type="ARBA" id="ARBA00004651"/>
    </source>
</evidence>
<evidence type="ECO:0000256" key="2">
    <source>
        <dbReference type="ARBA" id="ARBA00022448"/>
    </source>
</evidence>
<dbReference type="InterPro" id="IPR035906">
    <property type="entry name" value="MetI-like_sf"/>
</dbReference>
<keyword evidence="3" id="KW-1003">Cell membrane</keyword>
<comment type="similarity">
    <text evidence="7">Belongs to the binding-protein-dependent transport system permease family.</text>
</comment>
<feature type="transmembrane region" description="Helical" evidence="7">
    <location>
        <begin position="288"/>
        <end position="309"/>
    </location>
</feature>
<dbReference type="GO" id="GO:0055085">
    <property type="term" value="P:transmembrane transport"/>
    <property type="evidence" value="ECO:0007669"/>
    <property type="project" value="InterPro"/>
</dbReference>
<evidence type="ECO:0000259" key="8">
    <source>
        <dbReference type="PROSITE" id="PS50928"/>
    </source>
</evidence>
<keyword evidence="5 7" id="KW-1133">Transmembrane helix</keyword>
<evidence type="ECO:0000256" key="4">
    <source>
        <dbReference type="ARBA" id="ARBA00022692"/>
    </source>
</evidence>
<feature type="transmembrane region" description="Helical" evidence="7">
    <location>
        <begin position="229"/>
        <end position="248"/>
    </location>
</feature>
<keyword evidence="10" id="KW-1185">Reference proteome</keyword>
<feature type="transmembrane region" description="Helical" evidence="7">
    <location>
        <begin position="91"/>
        <end position="112"/>
    </location>
</feature>
<dbReference type="AlphaFoldDB" id="A0A2K4ZMJ1"/>
<keyword evidence="6 7" id="KW-0472">Membrane</keyword>
<organism evidence="9 10">
    <name type="scientific">Acetatifactor muris</name>
    <dbReference type="NCBI Taxonomy" id="879566"/>
    <lineage>
        <taxon>Bacteria</taxon>
        <taxon>Bacillati</taxon>
        <taxon>Bacillota</taxon>
        <taxon>Clostridia</taxon>
        <taxon>Lachnospirales</taxon>
        <taxon>Lachnospiraceae</taxon>
        <taxon>Acetatifactor</taxon>
    </lineage>
</organism>
<reference evidence="9 10" key="1">
    <citation type="submission" date="2018-01" db="EMBL/GenBank/DDBJ databases">
        <authorList>
            <person name="Gaut B.S."/>
            <person name="Morton B.R."/>
            <person name="Clegg M.T."/>
            <person name="Duvall M.R."/>
        </authorList>
    </citation>
    <scope>NUCLEOTIDE SEQUENCE [LARGE SCALE GENOMIC DNA]</scope>
    <source>
        <strain evidence="9">GP69</strain>
    </source>
</reference>
<evidence type="ECO:0000256" key="5">
    <source>
        <dbReference type="ARBA" id="ARBA00022989"/>
    </source>
</evidence>
<feature type="domain" description="ABC transmembrane type-1" evidence="8">
    <location>
        <begin position="87"/>
        <end position="309"/>
    </location>
</feature>
<proteinExistence type="inferred from homology"/>
<gene>
    <name evidence="9" type="primary">yteP_31</name>
    <name evidence="9" type="ORF">AMURIS_04449</name>
</gene>
<evidence type="ECO:0000256" key="6">
    <source>
        <dbReference type="ARBA" id="ARBA00023136"/>
    </source>
</evidence>
<protein>
    <submittedName>
        <fullName evidence="9">Putative multiple-sugar transport system permease YteP</fullName>
    </submittedName>
</protein>
<dbReference type="InterPro" id="IPR000515">
    <property type="entry name" value="MetI-like"/>
</dbReference>
<feature type="transmembrane region" description="Helical" evidence="7">
    <location>
        <begin position="124"/>
        <end position="147"/>
    </location>
</feature>
<comment type="subcellular location">
    <subcellularLocation>
        <location evidence="1 7">Cell membrane</location>
        <topology evidence="1 7">Multi-pass membrane protein</topology>
    </subcellularLocation>
</comment>
<dbReference type="PROSITE" id="PS50928">
    <property type="entry name" value="ABC_TM1"/>
    <property type="match status" value="1"/>
</dbReference>
<keyword evidence="2 7" id="KW-0813">Transport</keyword>
<dbReference type="InterPro" id="IPR050809">
    <property type="entry name" value="UgpAE/MalFG_permease"/>
</dbReference>
<feature type="transmembrane region" description="Helical" evidence="7">
    <location>
        <begin position="184"/>
        <end position="208"/>
    </location>
</feature>
<dbReference type="RefSeq" id="WP_103241685.1">
    <property type="nucleotide sequence ID" value="NZ_CANRXC010000031.1"/>
</dbReference>